<dbReference type="Pfam" id="PF01594">
    <property type="entry name" value="AI-2E_transport"/>
    <property type="match status" value="1"/>
</dbReference>
<feature type="transmembrane region" description="Helical" evidence="9">
    <location>
        <begin position="334"/>
        <end position="367"/>
    </location>
</feature>
<evidence type="ECO:0000256" key="4">
    <source>
        <dbReference type="ARBA" id="ARBA00022475"/>
    </source>
</evidence>
<evidence type="ECO:0000256" key="9">
    <source>
        <dbReference type="SAM" id="Phobius"/>
    </source>
</evidence>
<feature type="transmembrane region" description="Helical" evidence="9">
    <location>
        <begin position="21"/>
        <end position="37"/>
    </location>
</feature>
<proteinExistence type="inferred from homology"/>
<keyword evidence="6 9" id="KW-1133">Transmembrane helix</keyword>
<evidence type="ECO:0000313" key="10">
    <source>
        <dbReference type="EMBL" id="AZL58548.1"/>
    </source>
</evidence>
<dbReference type="InterPro" id="IPR002549">
    <property type="entry name" value="AI-2E-like"/>
</dbReference>
<feature type="region of interest" description="Disordered" evidence="8">
    <location>
        <begin position="617"/>
        <end position="650"/>
    </location>
</feature>
<dbReference type="Proteomes" id="UP000282002">
    <property type="component" value="Chromosome"/>
</dbReference>
<comment type="subcellular location">
    <subcellularLocation>
        <location evidence="1">Cell membrane</location>
        <topology evidence="1">Multi-pass membrane protein</topology>
    </subcellularLocation>
</comment>
<evidence type="ECO:0000256" key="1">
    <source>
        <dbReference type="ARBA" id="ARBA00004651"/>
    </source>
</evidence>
<organism evidence="10 11">
    <name type="scientific">Tabrizicola piscis</name>
    <dbReference type="NCBI Taxonomy" id="2494374"/>
    <lineage>
        <taxon>Bacteria</taxon>
        <taxon>Pseudomonadati</taxon>
        <taxon>Pseudomonadota</taxon>
        <taxon>Alphaproteobacteria</taxon>
        <taxon>Rhodobacterales</taxon>
        <taxon>Paracoccaceae</taxon>
        <taxon>Tabrizicola</taxon>
    </lineage>
</organism>
<dbReference type="AlphaFoldDB" id="A0A3S8U4Q3"/>
<accession>A0A3S8U4Q3</accession>
<evidence type="ECO:0000313" key="11">
    <source>
        <dbReference type="Proteomes" id="UP000282002"/>
    </source>
</evidence>
<feature type="transmembrane region" description="Helical" evidence="9">
    <location>
        <begin position="303"/>
        <end position="322"/>
    </location>
</feature>
<keyword evidence="11" id="KW-1185">Reference proteome</keyword>
<evidence type="ECO:0000256" key="8">
    <source>
        <dbReference type="SAM" id="MobiDB-lite"/>
    </source>
</evidence>
<feature type="transmembrane region" description="Helical" evidence="9">
    <location>
        <begin position="238"/>
        <end position="260"/>
    </location>
</feature>
<evidence type="ECO:0000256" key="6">
    <source>
        <dbReference type="ARBA" id="ARBA00022989"/>
    </source>
</evidence>
<dbReference type="PANTHER" id="PTHR21716:SF53">
    <property type="entry name" value="PERMEASE PERM-RELATED"/>
    <property type="match status" value="1"/>
</dbReference>
<feature type="transmembrane region" description="Helical" evidence="9">
    <location>
        <begin position="43"/>
        <end position="61"/>
    </location>
</feature>
<dbReference type="PANTHER" id="PTHR21716">
    <property type="entry name" value="TRANSMEMBRANE PROTEIN"/>
    <property type="match status" value="1"/>
</dbReference>
<keyword evidence="4" id="KW-1003">Cell membrane</keyword>
<keyword evidence="5 9" id="KW-0812">Transmembrane</keyword>
<keyword evidence="7 9" id="KW-0472">Membrane</keyword>
<protein>
    <submittedName>
        <fullName evidence="10">AI-2E family transporter</fullName>
    </submittedName>
</protein>
<reference evidence="10 11" key="1">
    <citation type="submission" date="2018-12" db="EMBL/GenBank/DDBJ databases">
        <title>Complete genome sequencing of Tabrizicola sp. K13M18.</title>
        <authorList>
            <person name="Bae J.-W."/>
        </authorList>
    </citation>
    <scope>NUCLEOTIDE SEQUENCE [LARGE SCALE GENOMIC DNA]</scope>
    <source>
        <strain evidence="10 11">K13M18</strain>
    </source>
</reference>
<evidence type="ECO:0000256" key="5">
    <source>
        <dbReference type="ARBA" id="ARBA00022692"/>
    </source>
</evidence>
<feature type="transmembrane region" description="Helical" evidence="9">
    <location>
        <begin position="180"/>
        <end position="203"/>
    </location>
</feature>
<dbReference type="OrthoDB" id="9799225at2"/>
<dbReference type="GO" id="GO:0005886">
    <property type="term" value="C:plasma membrane"/>
    <property type="evidence" value="ECO:0007669"/>
    <property type="project" value="UniProtKB-SubCell"/>
</dbReference>
<feature type="transmembrane region" description="Helical" evidence="9">
    <location>
        <begin position="266"/>
        <end position="296"/>
    </location>
</feature>
<dbReference type="EMBL" id="CP034328">
    <property type="protein sequence ID" value="AZL58548.1"/>
    <property type="molecule type" value="Genomic_DNA"/>
</dbReference>
<dbReference type="KEGG" id="taw:EI545_06695"/>
<sequence length="650" mass="69818">MAEVGLPASSVESAHAIVARRVNWATAISICLAAAILHFGSEVFLPLAIATLIAFALSPLISALRRRGMPRILAVLTTVAVAFTCVGGLLAVMGTQVGLVVQSLPTYQSNILSKLDAWTEAQGSSNLLGKFVDMASRINTEISEALEAGSSGGGAGLGVGQPVTVAVVEDQSIWSLLQDVVFPVISPLVTVGLIIVVVIFMLMERDDIRDRFIRLIGANDLHRTTEILEDAGSRVASYLLIQILVNVIYAVPIGLGLWIIGVPNPALWAFLTLILRFVPYIGPIIAATLPLIVAFAASPDWSMVLWTAALFMVVELITSNFIEPRLYGSRTGLSPLAVIIAAIVWTWIWGPMGLILSTPMTVCLVVLGRYLPQFEVFDILFGDEPVLAAHSRLYQRLLSGDTVESVTRAEEALEKEFLADFYQTVGLPALLLAQADYDRGVLTQAQELGIAGSARRFVRALEPVVVEERAESDLETGPESQEAIRIIVAGGRSNLDDVAAQMLAQALAAQGATVTALRRADLIATSALRDEDPPPRCVVLNFLDPNPARASLLIVRRIKRAMPELRVGAVIWAMPDSLVDASSRGRGQGRTGATAKSELESIGTDFIATTMDEAMSMALADEAPKQLPQPQKRPPRQPVRPRPKVAAEQA</sequence>
<keyword evidence="3" id="KW-0813">Transport</keyword>
<gene>
    <name evidence="10" type="ORF">EI545_06695</name>
</gene>
<comment type="similarity">
    <text evidence="2">Belongs to the autoinducer-2 exporter (AI-2E) (TC 2.A.86) family.</text>
</comment>
<evidence type="ECO:0000256" key="3">
    <source>
        <dbReference type="ARBA" id="ARBA00022448"/>
    </source>
</evidence>
<feature type="compositionally biased region" description="Basic residues" evidence="8">
    <location>
        <begin position="633"/>
        <end position="643"/>
    </location>
</feature>
<feature type="transmembrane region" description="Helical" evidence="9">
    <location>
        <begin position="73"/>
        <end position="94"/>
    </location>
</feature>
<evidence type="ECO:0000256" key="7">
    <source>
        <dbReference type="ARBA" id="ARBA00023136"/>
    </source>
</evidence>
<name>A0A3S8U4Q3_9RHOB</name>
<evidence type="ECO:0000256" key="2">
    <source>
        <dbReference type="ARBA" id="ARBA00009773"/>
    </source>
</evidence>